<dbReference type="EMBL" id="JAHUZN010000013">
    <property type="protein sequence ID" value="KAG8472967.1"/>
    <property type="molecule type" value="Genomic_DNA"/>
</dbReference>
<dbReference type="Pfam" id="PF24626">
    <property type="entry name" value="SH3_Tf2-1"/>
    <property type="match status" value="1"/>
</dbReference>
<evidence type="ECO:0000259" key="1">
    <source>
        <dbReference type="PROSITE" id="PS50994"/>
    </source>
</evidence>
<dbReference type="SUPFAM" id="SSF53098">
    <property type="entry name" value="Ribonuclease H-like"/>
    <property type="match status" value="1"/>
</dbReference>
<accession>A0A8J5Y209</accession>
<dbReference type="Gene3D" id="1.10.340.70">
    <property type="match status" value="1"/>
</dbReference>
<reference evidence="2 3" key="1">
    <citation type="journal article" date="2021" name="bioRxiv">
        <title>The Gossypium anomalum genome as a resource for cotton improvement and evolutionary analysis of hybrid incompatibility.</title>
        <authorList>
            <person name="Grover C.E."/>
            <person name="Yuan D."/>
            <person name="Arick M.A."/>
            <person name="Miller E.R."/>
            <person name="Hu G."/>
            <person name="Peterson D.G."/>
            <person name="Wendel J.F."/>
            <person name="Udall J.A."/>
        </authorList>
    </citation>
    <scope>NUCLEOTIDE SEQUENCE [LARGE SCALE GENOMIC DNA]</scope>
    <source>
        <strain evidence="2">JFW-Udall</strain>
        <tissue evidence="2">Leaf</tissue>
    </source>
</reference>
<feature type="domain" description="Integrase catalytic" evidence="1">
    <location>
        <begin position="183"/>
        <end position="350"/>
    </location>
</feature>
<dbReference type="PANTHER" id="PTHR45835:SF99">
    <property type="entry name" value="CHROMO DOMAIN-CONTAINING PROTEIN-RELATED"/>
    <property type="match status" value="1"/>
</dbReference>
<dbReference type="Gene3D" id="3.30.420.10">
    <property type="entry name" value="Ribonuclease H-like superfamily/Ribonuclease H"/>
    <property type="match status" value="1"/>
</dbReference>
<dbReference type="InterPro" id="IPR036397">
    <property type="entry name" value="RNaseH_sf"/>
</dbReference>
<dbReference type="InterPro" id="IPR012337">
    <property type="entry name" value="RNaseH-like_sf"/>
</dbReference>
<dbReference type="Pfam" id="PF17921">
    <property type="entry name" value="Integrase_H2C2"/>
    <property type="match status" value="1"/>
</dbReference>
<evidence type="ECO:0000313" key="2">
    <source>
        <dbReference type="EMBL" id="KAG8472967.1"/>
    </source>
</evidence>
<organism evidence="2 3">
    <name type="scientific">Gossypium anomalum</name>
    <dbReference type="NCBI Taxonomy" id="47600"/>
    <lineage>
        <taxon>Eukaryota</taxon>
        <taxon>Viridiplantae</taxon>
        <taxon>Streptophyta</taxon>
        <taxon>Embryophyta</taxon>
        <taxon>Tracheophyta</taxon>
        <taxon>Spermatophyta</taxon>
        <taxon>Magnoliopsida</taxon>
        <taxon>eudicotyledons</taxon>
        <taxon>Gunneridae</taxon>
        <taxon>Pentapetalae</taxon>
        <taxon>rosids</taxon>
        <taxon>malvids</taxon>
        <taxon>Malvales</taxon>
        <taxon>Malvaceae</taxon>
        <taxon>Malvoideae</taxon>
        <taxon>Gossypium</taxon>
    </lineage>
</organism>
<comment type="caution">
    <text evidence="2">The sequence shown here is derived from an EMBL/GenBank/DDBJ whole genome shotgun (WGS) entry which is preliminary data.</text>
</comment>
<sequence>MTQRDLNLRQRRWLELLKDYELVIDYHPGKANVVADALSRKSLFALRAMNVHLSVLSDNVLVAELKAKPLLIHQIREAQKVDDELVAKRAECVSNTESEFQIDDDDCLRFRSHLCIPRNSELISMILNEAHCSRMSIHPGSTKMYNDLRRQFWWHGMKRDISDFVSKCLICQQVKTEHQVPSGLLQPIMIPEWKWDRVMMDFVSGLPLPASKKDAIWVVVDRLTKSTHFIPVRMDYSLDKLAELYVSQIVRLHGVPISIVSDRDPRFTSRFWKKLQEALGTKLHFSTAFHPQTDGQSERIIQLLEDMLRCCILEFSGSWERFLPLIEFTYNNSFQSSIKMAPYEALYGRKCRTPLFWTELSESKIFGVDLVKDTEQKVKVIRESLKAASDRQKSYADLTRKDIEYQVGDKVFLKVSPWKKVLRFGRKGKSSPRFIGSYEISERIGPVTYRLILPPELEKIHNVFHVSMLRRYRSDPSHVISPSEVEIQSDLSYEEEPVRILAREVQGLQNKKISLVKVLWIKHGVEEATWELEDTMKDRYPNLFTGKIFGDKNSLCGGEL</sequence>
<dbReference type="GO" id="GO:0015074">
    <property type="term" value="P:DNA integration"/>
    <property type="evidence" value="ECO:0007669"/>
    <property type="project" value="InterPro"/>
</dbReference>
<dbReference type="GO" id="GO:0003676">
    <property type="term" value="F:nucleic acid binding"/>
    <property type="evidence" value="ECO:0007669"/>
    <property type="project" value="InterPro"/>
</dbReference>
<dbReference type="InterPro" id="IPR056924">
    <property type="entry name" value="SH3_Tf2-1"/>
</dbReference>
<dbReference type="Proteomes" id="UP000701853">
    <property type="component" value="Chromosome 13"/>
</dbReference>
<keyword evidence="3" id="KW-1185">Reference proteome</keyword>
<dbReference type="AlphaFoldDB" id="A0A8J5Y209"/>
<protein>
    <recommendedName>
        <fullName evidence="1">Integrase catalytic domain-containing protein</fullName>
    </recommendedName>
</protein>
<gene>
    <name evidence="2" type="ORF">CXB51_034873</name>
</gene>
<dbReference type="OrthoDB" id="1404009at2759"/>
<dbReference type="PROSITE" id="PS50994">
    <property type="entry name" value="INTEGRASE"/>
    <property type="match status" value="1"/>
</dbReference>
<name>A0A8J5Y209_9ROSI</name>
<dbReference type="FunFam" id="1.10.340.70:FF:000001">
    <property type="entry name" value="Retrovirus-related Pol polyprotein from transposon gypsy-like Protein"/>
    <property type="match status" value="1"/>
</dbReference>
<evidence type="ECO:0000313" key="3">
    <source>
        <dbReference type="Proteomes" id="UP000701853"/>
    </source>
</evidence>
<dbReference type="InterPro" id="IPR001584">
    <property type="entry name" value="Integrase_cat-core"/>
</dbReference>
<dbReference type="InterPro" id="IPR041588">
    <property type="entry name" value="Integrase_H2C2"/>
</dbReference>
<dbReference type="PANTHER" id="PTHR45835">
    <property type="entry name" value="YALI0A06105P"/>
    <property type="match status" value="1"/>
</dbReference>
<proteinExistence type="predicted"/>
<dbReference type="InterPro" id="IPR016197">
    <property type="entry name" value="Chromo-like_dom_sf"/>
</dbReference>
<dbReference type="SUPFAM" id="SSF54160">
    <property type="entry name" value="Chromo domain-like"/>
    <property type="match status" value="1"/>
</dbReference>